<dbReference type="EMBL" id="CAJFCJ010000010">
    <property type="protein sequence ID" value="CAD5119612.1"/>
    <property type="molecule type" value="Genomic_DNA"/>
</dbReference>
<proteinExistence type="inferred from homology"/>
<feature type="compositionally biased region" description="Polar residues" evidence="3">
    <location>
        <begin position="113"/>
        <end position="124"/>
    </location>
</feature>
<name>A0A7I8VV35_9ANNE</name>
<dbReference type="PROSITE" id="PS01090">
    <property type="entry name" value="TATD_2"/>
    <property type="match status" value="1"/>
</dbReference>
<organism evidence="4 5">
    <name type="scientific">Dimorphilus gyrociliatus</name>
    <dbReference type="NCBI Taxonomy" id="2664684"/>
    <lineage>
        <taxon>Eukaryota</taxon>
        <taxon>Metazoa</taxon>
        <taxon>Spiralia</taxon>
        <taxon>Lophotrochozoa</taxon>
        <taxon>Annelida</taxon>
        <taxon>Polychaeta</taxon>
        <taxon>Polychaeta incertae sedis</taxon>
        <taxon>Dinophilidae</taxon>
        <taxon>Dimorphilus</taxon>
    </lineage>
</organism>
<dbReference type="PANTHER" id="PTHR46363:SF1">
    <property type="entry name" value="DEOXYRIBONUCLEASE TATDN2-RELATED"/>
    <property type="match status" value="1"/>
</dbReference>
<comment type="caution">
    <text evidence="4">The sequence shown here is derived from an EMBL/GenBank/DDBJ whole genome shotgun (WGS) entry which is preliminary data.</text>
</comment>
<accession>A0A7I8VV35</accession>
<feature type="region of interest" description="Disordered" evidence="3">
    <location>
        <begin position="381"/>
        <end position="425"/>
    </location>
</feature>
<evidence type="ECO:0000313" key="5">
    <source>
        <dbReference type="Proteomes" id="UP000549394"/>
    </source>
</evidence>
<gene>
    <name evidence="4" type="ORF">DGYR_LOCUS7821</name>
</gene>
<dbReference type="InterPro" id="IPR018228">
    <property type="entry name" value="DNase_TatD-rel_CS"/>
</dbReference>
<evidence type="ECO:0000313" key="4">
    <source>
        <dbReference type="EMBL" id="CAD5119612.1"/>
    </source>
</evidence>
<comment type="similarity">
    <text evidence="1">Belongs to the metallo-dependent hydrolases superfamily. TatD-type hydrolase family.</text>
</comment>
<feature type="compositionally biased region" description="Basic and acidic residues" evidence="3">
    <location>
        <begin position="21"/>
        <end position="43"/>
    </location>
</feature>
<evidence type="ECO:0000256" key="3">
    <source>
        <dbReference type="SAM" id="MobiDB-lite"/>
    </source>
</evidence>
<feature type="compositionally biased region" description="Polar residues" evidence="3">
    <location>
        <begin position="54"/>
        <end position="63"/>
    </location>
</feature>
<feature type="compositionally biased region" description="Basic and acidic residues" evidence="3">
    <location>
        <begin position="386"/>
        <end position="400"/>
    </location>
</feature>
<keyword evidence="2" id="KW-0378">Hydrolase</keyword>
<keyword evidence="5" id="KW-1185">Reference proteome</keyword>
<sequence length="967" mass="112125">MADSKKKPTVIEQEFIQHRIRDFLHKPDDSKERTNKKVTHGEKPTNLNKPDDVSVNNEEQGAKNGNTMNELIAKKEDTANEDNSHNLQGYYFYNNITKICIFNKSNSQELDSSLAKQDFNPSQKKTNRVYEKRPKTKKPTYGKEKTCRFYNKSYVRHDSKIKANNPERHGTSYVSVGFPDYTEQNSFGSNYEFFNTRKYYKSSDSLEPQESNIKYRHFPKTNDKRKSNFKKKYSFKDGIDTNCQKSRQNRFGKFETIEDNNRDEGSNEIEKPIILHEENSSWSNYFIDTGEDWNAECDHGVRENSDCHLLNISEQPFESDKNENVSIRHLCSSNDEEEKSLSTQSIDADISDENPELENTDDCEKLGDNFEITSPVKLETESEVTVSEKPEVLKNEETEKSAMATFPSNCQNSENKEGTKDELPTENLKIPLIDNEKVAPLEISAQQEERKNSSVEETLLEESENKSESVSNENEIKEELQDLTAANNNIDENTEAQYVPYVPDGKENDLATPENDSRDDVTEFVDSESEKFDDKSYEISDNTSRYPVRYNLMQFVYFTSISYSSLRVNEEFQVCKSYFTQDHHYRNVQRPWFYNSASRVSHFPNSYHSGYIPKFIEGSIQRYNSYLWPRKEGKHFSSNWSLTISASDSECSVPLNYSHIEVKKKPAFKRGFSSSISNRYRQKFEDLKTPYFDSHCHIDYILNNLKFKHSSFQSVMMQYEDLFPLGYKGCVTNFCDPIQFKCTENSLWNEVLKIENVYGTVGCHPKKVKFLTEAHETAMEEMLKHPKCVALGEIGLDFSKDFFREKEKQVFVLKRQVALAIKHNKPIVIHARDANDEIIEELLSLNLGNHKIHRHCFVGSRKEMDDWLKHFPNSFIGFTPLLTFADHARAQGIRECARHMPLNKLLLETDAPYFIPREVKGATMNQVSLPPFCISVAEEVAALREEPLETILEHVRKNTADMYGVVY</sequence>
<evidence type="ECO:0000256" key="1">
    <source>
        <dbReference type="ARBA" id="ARBA00009275"/>
    </source>
</evidence>
<feature type="region of interest" description="Disordered" evidence="3">
    <location>
        <begin position="21"/>
        <end position="63"/>
    </location>
</feature>
<feature type="region of interest" description="Disordered" evidence="3">
    <location>
        <begin position="443"/>
        <end position="475"/>
    </location>
</feature>
<dbReference type="PANTHER" id="PTHR46363">
    <property type="entry name" value="DEOXYRIBONUCLEASE TATDN2-RELATED"/>
    <property type="match status" value="1"/>
</dbReference>
<evidence type="ECO:0000256" key="2">
    <source>
        <dbReference type="ARBA" id="ARBA00022801"/>
    </source>
</evidence>
<dbReference type="OrthoDB" id="9980814at2759"/>
<feature type="compositionally biased region" description="Basic and acidic residues" evidence="3">
    <location>
        <begin position="504"/>
        <end position="521"/>
    </location>
</feature>
<dbReference type="AlphaFoldDB" id="A0A7I8VV35"/>
<dbReference type="Proteomes" id="UP000549394">
    <property type="component" value="Unassembled WGS sequence"/>
</dbReference>
<dbReference type="InterPro" id="IPR032466">
    <property type="entry name" value="Metal_Hydrolase"/>
</dbReference>
<dbReference type="GO" id="GO:0016788">
    <property type="term" value="F:hydrolase activity, acting on ester bonds"/>
    <property type="evidence" value="ECO:0007669"/>
    <property type="project" value="InterPro"/>
</dbReference>
<feature type="region of interest" description="Disordered" evidence="3">
    <location>
        <begin position="502"/>
        <end position="529"/>
    </location>
</feature>
<dbReference type="PROSITE" id="PS01137">
    <property type="entry name" value="TATD_1"/>
    <property type="match status" value="1"/>
</dbReference>
<feature type="compositionally biased region" description="Basic and acidic residues" evidence="3">
    <location>
        <begin position="414"/>
        <end position="423"/>
    </location>
</feature>
<dbReference type="SUPFAM" id="SSF51556">
    <property type="entry name" value="Metallo-dependent hydrolases"/>
    <property type="match status" value="1"/>
</dbReference>
<feature type="region of interest" description="Disordered" evidence="3">
    <location>
        <begin position="113"/>
        <end position="141"/>
    </location>
</feature>
<dbReference type="Gene3D" id="3.20.20.140">
    <property type="entry name" value="Metal-dependent hydrolases"/>
    <property type="match status" value="1"/>
</dbReference>
<reference evidence="4 5" key="1">
    <citation type="submission" date="2020-08" db="EMBL/GenBank/DDBJ databases">
        <authorList>
            <person name="Hejnol A."/>
        </authorList>
    </citation>
    <scope>NUCLEOTIDE SEQUENCE [LARGE SCALE GENOMIC DNA]</scope>
</reference>
<dbReference type="InterPro" id="IPR001130">
    <property type="entry name" value="TatD-like"/>
</dbReference>
<dbReference type="Pfam" id="PF01026">
    <property type="entry name" value="TatD_DNase"/>
    <property type="match status" value="1"/>
</dbReference>
<protein>
    <submittedName>
        <fullName evidence="4">DgyrCDS8213</fullName>
    </submittedName>
</protein>
<dbReference type="CDD" id="cd01310">
    <property type="entry name" value="TatD_DNAse"/>
    <property type="match status" value="1"/>
</dbReference>